<dbReference type="Proteomes" id="UP000789342">
    <property type="component" value="Unassembled WGS sequence"/>
</dbReference>
<evidence type="ECO:0000313" key="2">
    <source>
        <dbReference type="Proteomes" id="UP000789342"/>
    </source>
</evidence>
<organism evidence="1 2">
    <name type="scientific">Acaulospora morrowiae</name>
    <dbReference type="NCBI Taxonomy" id="94023"/>
    <lineage>
        <taxon>Eukaryota</taxon>
        <taxon>Fungi</taxon>
        <taxon>Fungi incertae sedis</taxon>
        <taxon>Mucoromycota</taxon>
        <taxon>Glomeromycotina</taxon>
        <taxon>Glomeromycetes</taxon>
        <taxon>Diversisporales</taxon>
        <taxon>Acaulosporaceae</taxon>
        <taxon>Acaulospora</taxon>
    </lineage>
</organism>
<comment type="caution">
    <text evidence="1">The sequence shown here is derived from an EMBL/GenBank/DDBJ whole genome shotgun (WGS) entry which is preliminary data.</text>
</comment>
<keyword evidence="2" id="KW-1185">Reference proteome</keyword>
<dbReference type="EMBL" id="CAJVPV010002792">
    <property type="protein sequence ID" value="CAG8535996.1"/>
    <property type="molecule type" value="Genomic_DNA"/>
</dbReference>
<gene>
    <name evidence="1" type="ORF">AMORRO_LOCUS4896</name>
</gene>
<protein>
    <submittedName>
        <fullName evidence="1">15174_t:CDS:1</fullName>
    </submittedName>
</protein>
<reference evidence="1" key="1">
    <citation type="submission" date="2021-06" db="EMBL/GenBank/DDBJ databases">
        <authorList>
            <person name="Kallberg Y."/>
            <person name="Tangrot J."/>
            <person name="Rosling A."/>
        </authorList>
    </citation>
    <scope>NUCLEOTIDE SEQUENCE</scope>
    <source>
        <strain evidence="1">CL551</strain>
    </source>
</reference>
<accession>A0A9N9AMA8</accession>
<dbReference type="AlphaFoldDB" id="A0A9N9AMA8"/>
<sequence length="160" mass="18432">MDVTQEMNILKHKYLKSISMLEADTIDISIEGNLLDTGDSRYNSQDEKPTGEPNIVAIFNNYTDAEEVYIYPISEFENSKPRLALTLNTYETNRKSENLIKATANNIDFKGYKLTWAARTVKLCHYCRDTQHIITNCNVKSPDNVRTKHGTLPRDRFSTY</sequence>
<name>A0A9N9AMA8_9GLOM</name>
<evidence type="ECO:0000313" key="1">
    <source>
        <dbReference type="EMBL" id="CAG8535996.1"/>
    </source>
</evidence>
<proteinExistence type="predicted"/>